<feature type="transmembrane region" description="Helical" evidence="5">
    <location>
        <begin position="204"/>
        <end position="227"/>
    </location>
</feature>
<proteinExistence type="predicted"/>
<dbReference type="Gene3D" id="1.20.1250.20">
    <property type="entry name" value="MFS general substrate transporter like domains"/>
    <property type="match status" value="1"/>
</dbReference>
<comment type="subcellular location">
    <subcellularLocation>
        <location evidence="1">Membrane</location>
        <topology evidence="1">Multi-pass membrane protein</topology>
    </subcellularLocation>
</comment>
<dbReference type="PROSITE" id="PS50850">
    <property type="entry name" value="MFS"/>
    <property type="match status" value="1"/>
</dbReference>
<feature type="transmembrane region" description="Helical" evidence="5">
    <location>
        <begin position="178"/>
        <end position="198"/>
    </location>
</feature>
<evidence type="ECO:0000313" key="8">
    <source>
        <dbReference type="Proteomes" id="UP000800235"/>
    </source>
</evidence>
<dbReference type="InterPro" id="IPR011701">
    <property type="entry name" value="MFS"/>
</dbReference>
<feature type="transmembrane region" description="Helical" evidence="5">
    <location>
        <begin position="354"/>
        <end position="376"/>
    </location>
</feature>
<dbReference type="FunFam" id="1.20.1720.10:FF:000024">
    <property type="entry name" value="MFS multidrug transporter, putative"/>
    <property type="match status" value="1"/>
</dbReference>
<dbReference type="GO" id="GO:0000329">
    <property type="term" value="C:fungal-type vacuole membrane"/>
    <property type="evidence" value="ECO:0007669"/>
    <property type="project" value="TreeGrafter"/>
</dbReference>
<accession>A0A9P4NJR5</accession>
<dbReference type="Proteomes" id="UP000800235">
    <property type="component" value="Unassembled WGS sequence"/>
</dbReference>
<name>A0A9P4NJR5_9PEZI</name>
<feature type="transmembrane region" description="Helical" evidence="5">
    <location>
        <begin position="317"/>
        <end position="334"/>
    </location>
</feature>
<evidence type="ECO:0000256" key="2">
    <source>
        <dbReference type="ARBA" id="ARBA00022692"/>
    </source>
</evidence>
<dbReference type="PANTHER" id="PTHR23501:SF67">
    <property type="entry name" value="MFS MULTIDRUG EFFLUX TRANSPORTER (EUROFUNG)"/>
    <property type="match status" value="1"/>
</dbReference>
<feature type="transmembrane region" description="Helical" evidence="5">
    <location>
        <begin position="20"/>
        <end position="36"/>
    </location>
</feature>
<feature type="transmembrane region" description="Helical" evidence="5">
    <location>
        <begin position="48"/>
        <end position="67"/>
    </location>
</feature>
<keyword evidence="4 5" id="KW-0472">Membrane</keyword>
<reference evidence="7" key="1">
    <citation type="journal article" date="2020" name="Stud. Mycol.">
        <title>101 Dothideomycetes genomes: a test case for predicting lifestyles and emergence of pathogens.</title>
        <authorList>
            <person name="Haridas S."/>
            <person name="Albert R."/>
            <person name="Binder M."/>
            <person name="Bloem J."/>
            <person name="Labutti K."/>
            <person name="Salamov A."/>
            <person name="Andreopoulos B."/>
            <person name="Baker S."/>
            <person name="Barry K."/>
            <person name="Bills G."/>
            <person name="Bluhm B."/>
            <person name="Cannon C."/>
            <person name="Castanera R."/>
            <person name="Culley D."/>
            <person name="Daum C."/>
            <person name="Ezra D."/>
            <person name="Gonzalez J."/>
            <person name="Henrissat B."/>
            <person name="Kuo A."/>
            <person name="Liang C."/>
            <person name="Lipzen A."/>
            <person name="Lutzoni F."/>
            <person name="Magnuson J."/>
            <person name="Mondo S."/>
            <person name="Nolan M."/>
            <person name="Ohm R."/>
            <person name="Pangilinan J."/>
            <person name="Park H.-J."/>
            <person name="Ramirez L."/>
            <person name="Alfaro M."/>
            <person name="Sun H."/>
            <person name="Tritt A."/>
            <person name="Yoshinaga Y."/>
            <person name="Zwiers L.-H."/>
            <person name="Turgeon B."/>
            <person name="Goodwin S."/>
            <person name="Spatafora J."/>
            <person name="Crous P."/>
            <person name="Grigoriev I."/>
        </authorList>
    </citation>
    <scope>NUCLEOTIDE SEQUENCE</scope>
    <source>
        <strain evidence="7">CBS 130266</strain>
    </source>
</reference>
<dbReference type="EMBL" id="MU007079">
    <property type="protein sequence ID" value="KAF2423670.1"/>
    <property type="molecule type" value="Genomic_DNA"/>
</dbReference>
<feature type="transmembrane region" description="Helical" evidence="5">
    <location>
        <begin position="288"/>
        <end position="310"/>
    </location>
</feature>
<feature type="transmembrane region" description="Helical" evidence="5">
    <location>
        <begin position="106"/>
        <end position="128"/>
    </location>
</feature>
<evidence type="ECO:0000256" key="4">
    <source>
        <dbReference type="ARBA" id="ARBA00023136"/>
    </source>
</evidence>
<feature type="domain" description="Major facilitator superfamily (MFS) profile" evidence="6">
    <location>
        <begin position="1"/>
        <end position="472"/>
    </location>
</feature>
<evidence type="ECO:0000313" key="7">
    <source>
        <dbReference type="EMBL" id="KAF2423670.1"/>
    </source>
</evidence>
<dbReference type="InterPro" id="IPR020846">
    <property type="entry name" value="MFS_dom"/>
</dbReference>
<organism evidence="7 8">
    <name type="scientific">Tothia fuscella</name>
    <dbReference type="NCBI Taxonomy" id="1048955"/>
    <lineage>
        <taxon>Eukaryota</taxon>
        <taxon>Fungi</taxon>
        <taxon>Dikarya</taxon>
        <taxon>Ascomycota</taxon>
        <taxon>Pezizomycotina</taxon>
        <taxon>Dothideomycetes</taxon>
        <taxon>Pleosporomycetidae</taxon>
        <taxon>Venturiales</taxon>
        <taxon>Cylindrosympodiaceae</taxon>
        <taxon>Tothia</taxon>
    </lineage>
</organism>
<feature type="non-terminal residue" evidence="7">
    <location>
        <position position="478"/>
    </location>
</feature>
<feature type="transmembrane region" description="Helical" evidence="5">
    <location>
        <begin position="73"/>
        <end position="94"/>
    </location>
</feature>
<dbReference type="SUPFAM" id="SSF103473">
    <property type="entry name" value="MFS general substrate transporter"/>
    <property type="match status" value="1"/>
</dbReference>
<keyword evidence="3 5" id="KW-1133">Transmembrane helix</keyword>
<evidence type="ECO:0000259" key="6">
    <source>
        <dbReference type="PROSITE" id="PS50850"/>
    </source>
</evidence>
<comment type="caution">
    <text evidence="7">The sequence shown here is derived from an EMBL/GenBank/DDBJ whole genome shotgun (WGS) entry which is preliminary data.</text>
</comment>
<keyword evidence="2 5" id="KW-0812">Transmembrane</keyword>
<protein>
    <submittedName>
        <fullName evidence="7">MFS general substrate transporter</fullName>
    </submittedName>
</protein>
<dbReference type="PANTHER" id="PTHR23501">
    <property type="entry name" value="MAJOR FACILITATOR SUPERFAMILY"/>
    <property type="match status" value="1"/>
</dbReference>
<sequence length="478" mass="51735">MASSHPVITSYFHSSNSASWLSTAFMLTSMAFQPLFGRVSDTIGRRPLYIFALLMFIATTAWCALAQSMTSFILARAFCGLGAGGVMAMGSIMTNDLIKIEYRGTYQAYINIGFGLGSSCGAAFGGFLCDTLGWRWTFGIQIPPVILILIMGWWYVPKDLGPCLAKHTERSFWDTIKSFDLAGSFLLTLSTASLILGLNLGGNILPWTSPIVISSLMISLISSIILVRVEVRAARPVMPITILSKAPRANLVFSNFFAQIGINTVIFNTPLYFQAVKLESASMSGFRLAAPSGLLTIFAVATGFLITWTGRMKITQVLGGFSMLMGAICLSGLWDGVPVWVATCFVVPPSLGQGLMFPATTVSVLAVSTVADQAVVTTTLNLWRNLGTVMGVAISSLIVQNFLLVYLDQYVTGTDKVHIIEKVRKSVRAIGDLESIHQQEVILAYSAALRIAFMSAILFFVIVNLLILPVKLPGLGRQ</sequence>
<feature type="transmembrane region" description="Helical" evidence="5">
    <location>
        <begin position="248"/>
        <end position="268"/>
    </location>
</feature>
<evidence type="ECO:0000256" key="1">
    <source>
        <dbReference type="ARBA" id="ARBA00004141"/>
    </source>
</evidence>
<dbReference type="Pfam" id="PF07690">
    <property type="entry name" value="MFS_1"/>
    <property type="match status" value="1"/>
</dbReference>
<gene>
    <name evidence="7" type="ORF">EJ08DRAFT_618461</name>
</gene>
<dbReference type="AlphaFoldDB" id="A0A9P4NJR5"/>
<dbReference type="InterPro" id="IPR036259">
    <property type="entry name" value="MFS_trans_sf"/>
</dbReference>
<evidence type="ECO:0000256" key="5">
    <source>
        <dbReference type="SAM" id="Phobius"/>
    </source>
</evidence>
<dbReference type="OrthoDB" id="419537at2759"/>
<evidence type="ECO:0000256" key="3">
    <source>
        <dbReference type="ARBA" id="ARBA00022989"/>
    </source>
</evidence>
<feature type="transmembrane region" description="Helical" evidence="5">
    <location>
        <begin position="134"/>
        <end position="157"/>
    </location>
</feature>
<dbReference type="GO" id="GO:0015174">
    <property type="term" value="F:basic amino acid transmembrane transporter activity"/>
    <property type="evidence" value="ECO:0007669"/>
    <property type="project" value="TreeGrafter"/>
</dbReference>
<feature type="transmembrane region" description="Helical" evidence="5">
    <location>
        <begin position="388"/>
        <end position="407"/>
    </location>
</feature>
<feature type="transmembrane region" description="Helical" evidence="5">
    <location>
        <begin position="442"/>
        <end position="468"/>
    </location>
</feature>
<keyword evidence="8" id="KW-1185">Reference proteome</keyword>